<dbReference type="AlphaFoldDB" id="A0A238C5Q1"/>
<reference evidence="2 3" key="1">
    <citation type="submission" date="2015-12" db="EMBL/GenBank/DDBJ databases">
        <title>Draft genome of the nematode, Onchocerca flexuosa.</title>
        <authorList>
            <person name="Mitreva M."/>
        </authorList>
    </citation>
    <scope>NUCLEOTIDE SEQUENCE [LARGE SCALE GENOMIC DNA]</scope>
    <source>
        <strain evidence="2">Red Deer</strain>
    </source>
</reference>
<keyword evidence="3" id="KW-1185">Reference proteome</keyword>
<organism evidence="2 3">
    <name type="scientific">Onchocerca flexuosa</name>
    <dbReference type="NCBI Taxonomy" id="387005"/>
    <lineage>
        <taxon>Eukaryota</taxon>
        <taxon>Metazoa</taxon>
        <taxon>Ecdysozoa</taxon>
        <taxon>Nematoda</taxon>
        <taxon>Chromadorea</taxon>
        <taxon>Rhabditida</taxon>
        <taxon>Spirurina</taxon>
        <taxon>Spiruromorpha</taxon>
        <taxon>Filarioidea</taxon>
        <taxon>Onchocercidae</taxon>
        <taxon>Onchocerca</taxon>
    </lineage>
</organism>
<sequence length="216" mass="24933">MRQEQLIVDIGSLVPYFSLRLPSDMAASLELFYSYAAIDLFDRSDLFRSLFCSLPEYFFSFSFVLEKLWGITTGFNRKSLRYRATGNNFVVIGSRSTNNLEQSNREIVRSRRLRSNLNPLSPNVNQEIDYQKYSNFSPTCGTGDYRDIYYKSILNDLNPLSPNVNQEIDYQKYSNFSPTRGTGDHRDIYYKRENVAAGKNGKPGPYTKLARQKALD</sequence>
<accession>A0A238C5Q1</accession>
<name>A0A238C5Q1_9BILA</name>
<protein>
    <submittedName>
        <fullName evidence="2">Uncharacterized protein</fullName>
    </submittedName>
</protein>
<feature type="region of interest" description="Disordered" evidence="1">
    <location>
        <begin position="194"/>
        <end position="216"/>
    </location>
</feature>
<dbReference type="EMBL" id="KZ269977">
    <property type="protein sequence ID" value="OZC12664.1"/>
    <property type="molecule type" value="Genomic_DNA"/>
</dbReference>
<dbReference type="Proteomes" id="UP000242913">
    <property type="component" value="Unassembled WGS sequence"/>
</dbReference>
<evidence type="ECO:0000313" key="2">
    <source>
        <dbReference type="EMBL" id="OZC12664.1"/>
    </source>
</evidence>
<gene>
    <name evidence="2" type="ORF">X798_00295</name>
</gene>
<evidence type="ECO:0000256" key="1">
    <source>
        <dbReference type="SAM" id="MobiDB-lite"/>
    </source>
</evidence>
<evidence type="ECO:0000313" key="3">
    <source>
        <dbReference type="Proteomes" id="UP000242913"/>
    </source>
</evidence>
<proteinExistence type="predicted"/>